<gene>
    <name evidence="2" type="ORF">FQ775_20435</name>
</gene>
<keyword evidence="3" id="KW-1185">Reference proteome</keyword>
<accession>A0A5B8L4U1</accession>
<sequence length="144" mass="14903">MKKRVLSLAAGAFALVSLGGAGLAQDGSQLTAAEAAKTRAMLQVATGVITLGRSNKDPMMLIVGAKILSGLGAVSSEGEASSALDIATVLDEAKGLAGDNQYLLDEIAAVPAETERGARYCNWYQDCGYSIVDPYACREVMVCN</sequence>
<organism evidence="2 3">
    <name type="scientific">Nitratireductor mangrovi</name>
    <dbReference type="NCBI Taxonomy" id="2599600"/>
    <lineage>
        <taxon>Bacteria</taxon>
        <taxon>Pseudomonadati</taxon>
        <taxon>Pseudomonadota</taxon>
        <taxon>Alphaproteobacteria</taxon>
        <taxon>Hyphomicrobiales</taxon>
        <taxon>Phyllobacteriaceae</taxon>
        <taxon>Nitratireductor</taxon>
    </lineage>
</organism>
<evidence type="ECO:0000313" key="2">
    <source>
        <dbReference type="EMBL" id="QDZ02548.1"/>
    </source>
</evidence>
<dbReference type="AlphaFoldDB" id="A0A5B8L4U1"/>
<proteinExistence type="predicted"/>
<dbReference type="OrthoDB" id="8447766at2"/>
<reference evidence="2" key="1">
    <citation type="submission" date="2020-04" db="EMBL/GenBank/DDBJ databases">
        <title>Nitratireductor sp. nov. isolated from mangrove soil.</title>
        <authorList>
            <person name="Ye Y."/>
        </authorList>
    </citation>
    <scope>NUCLEOTIDE SEQUENCE</scope>
    <source>
        <strain evidence="2">SY7</strain>
    </source>
</reference>
<evidence type="ECO:0000256" key="1">
    <source>
        <dbReference type="SAM" id="SignalP"/>
    </source>
</evidence>
<dbReference type="RefSeq" id="WP_146301185.1">
    <property type="nucleotide sequence ID" value="NZ_CP042301.2"/>
</dbReference>
<dbReference type="EMBL" id="CP042301">
    <property type="protein sequence ID" value="QDZ02548.1"/>
    <property type="molecule type" value="Genomic_DNA"/>
</dbReference>
<protein>
    <submittedName>
        <fullName evidence="2">Uncharacterized protein</fullName>
    </submittedName>
</protein>
<dbReference type="KEGG" id="niy:FQ775_20435"/>
<evidence type="ECO:0000313" key="3">
    <source>
        <dbReference type="Proteomes" id="UP000321389"/>
    </source>
</evidence>
<name>A0A5B8L4U1_9HYPH</name>
<feature type="chain" id="PRO_5022980648" evidence="1">
    <location>
        <begin position="25"/>
        <end position="144"/>
    </location>
</feature>
<dbReference type="Proteomes" id="UP000321389">
    <property type="component" value="Chromosome"/>
</dbReference>
<feature type="signal peptide" evidence="1">
    <location>
        <begin position="1"/>
        <end position="24"/>
    </location>
</feature>
<keyword evidence="1" id="KW-0732">Signal</keyword>